<dbReference type="Gene3D" id="2.60.120.650">
    <property type="entry name" value="Cupin"/>
    <property type="match status" value="1"/>
</dbReference>
<evidence type="ECO:0000256" key="3">
    <source>
        <dbReference type="ARBA" id="ARBA00022723"/>
    </source>
</evidence>
<evidence type="ECO:0000256" key="9">
    <source>
        <dbReference type="ARBA" id="ARBA00023163"/>
    </source>
</evidence>
<feature type="region of interest" description="Disordered" evidence="11">
    <location>
        <begin position="1024"/>
        <end position="1074"/>
    </location>
</feature>
<organism evidence="14 15">
    <name type="scientific">Cinnamomum micranthum f. kanehirae</name>
    <dbReference type="NCBI Taxonomy" id="337451"/>
    <lineage>
        <taxon>Eukaryota</taxon>
        <taxon>Viridiplantae</taxon>
        <taxon>Streptophyta</taxon>
        <taxon>Embryophyta</taxon>
        <taxon>Tracheophyta</taxon>
        <taxon>Spermatophyta</taxon>
        <taxon>Magnoliopsida</taxon>
        <taxon>Magnoliidae</taxon>
        <taxon>Laurales</taxon>
        <taxon>Lauraceae</taxon>
        <taxon>Cinnamomum</taxon>
    </lineage>
</organism>
<accession>A0A443N3V1</accession>
<dbReference type="STRING" id="337451.A0A443N3V1"/>
<evidence type="ECO:0000256" key="4">
    <source>
        <dbReference type="ARBA" id="ARBA00022853"/>
    </source>
</evidence>
<dbReference type="GO" id="GO:0046872">
    <property type="term" value="F:metal ion binding"/>
    <property type="evidence" value="ECO:0007669"/>
    <property type="project" value="UniProtKB-KW"/>
</dbReference>
<dbReference type="InterPro" id="IPR003889">
    <property type="entry name" value="FYrich_C"/>
</dbReference>
<dbReference type="InterPro" id="IPR003349">
    <property type="entry name" value="JmjN"/>
</dbReference>
<comment type="subcellular location">
    <subcellularLocation>
        <location evidence="2">Nucleus</location>
    </subcellularLocation>
</comment>
<evidence type="ECO:0000313" key="15">
    <source>
        <dbReference type="Proteomes" id="UP000283530"/>
    </source>
</evidence>
<keyword evidence="6" id="KW-0560">Oxidoreductase</keyword>
<evidence type="ECO:0000256" key="1">
    <source>
        <dbReference type="ARBA" id="ARBA00001954"/>
    </source>
</evidence>
<dbReference type="GO" id="GO:0008168">
    <property type="term" value="F:methyltransferase activity"/>
    <property type="evidence" value="ECO:0007669"/>
    <property type="project" value="UniProtKB-KW"/>
</dbReference>
<dbReference type="PROSITE" id="PS51543">
    <property type="entry name" value="FYRC"/>
    <property type="match status" value="1"/>
</dbReference>
<proteinExistence type="predicted"/>
<dbReference type="Pfam" id="PF02928">
    <property type="entry name" value="zf-C5HC2"/>
    <property type="match status" value="1"/>
</dbReference>
<dbReference type="PANTHER" id="PTHR10694">
    <property type="entry name" value="LYSINE-SPECIFIC DEMETHYLASE"/>
    <property type="match status" value="1"/>
</dbReference>
<protein>
    <submittedName>
        <fullName evidence="14">Lysine-specific demethylase JMJ18</fullName>
    </submittedName>
</protein>
<keyword evidence="4" id="KW-0156">Chromatin regulator</keyword>
<dbReference type="SMART" id="SM00541">
    <property type="entry name" value="FYRN"/>
    <property type="match status" value="1"/>
</dbReference>
<dbReference type="GO" id="GO:0034647">
    <property type="term" value="F:histone H3K4me/H3K4me2/H3K4me3 demethylase activity"/>
    <property type="evidence" value="ECO:0007669"/>
    <property type="project" value="TreeGrafter"/>
</dbReference>
<dbReference type="PANTHER" id="PTHR10694:SF113">
    <property type="entry name" value="PROTEIN JUMONJI"/>
    <property type="match status" value="1"/>
</dbReference>
<keyword evidence="7" id="KW-0408">Iron</keyword>
<feature type="domain" description="JmjC" evidence="13">
    <location>
        <begin position="358"/>
        <end position="540"/>
    </location>
</feature>
<evidence type="ECO:0000256" key="11">
    <source>
        <dbReference type="SAM" id="MobiDB-lite"/>
    </source>
</evidence>
<keyword evidence="3" id="KW-0479">Metal-binding</keyword>
<keyword evidence="15" id="KW-1185">Reference proteome</keyword>
<keyword evidence="14" id="KW-0489">Methyltransferase</keyword>
<feature type="region of interest" description="Disordered" evidence="11">
    <location>
        <begin position="83"/>
        <end position="102"/>
    </location>
</feature>
<feature type="region of interest" description="Disordered" evidence="11">
    <location>
        <begin position="780"/>
        <end position="799"/>
    </location>
</feature>
<evidence type="ECO:0000256" key="5">
    <source>
        <dbReference type="ARBA" id="ARBA00022964"/>
    </source>
</evidence>
<feature type="compositionally biased region" description="Polar residues" evidence="11">
    <location>
        <begin position="1053"/>
        <end position="1067"/>
    </location>
</feature>
<dbReference type="GO" id="GO:0032259">
    <property type="term" value="P:methylation"/>
    <property type="evidence" value="ECO:0007669"/>
    <property type="project" value="UniProtKB-KW"/>
</dbReference>
<name>A0A443N3V1_9MAGN</name>
<dbReference type="FunFam" id="3.30.160.360:FF:000005">
    <property type="entry name" value="Putative lysine-specific demethylase JMJ16"/>
    <property type="match status" value="1"/>
</dbReference>
<dbReference type="InterPro" id="IPR004198">
    <property type="entry name" value="Znf_C5HC2"/>
</dbReference>
<dbReference type="Pfam" id="PF05965">
    <property type="entry name" value="FYRC"/>
    <property type="match status" value="1"/>
</dbReference>
<reference evidence="14 15" key="1">
    <citation type="journal article" date="2019" name="Nat. Plants">
        <title>Stout camphor tree genome fills gaps in understanding of flowering plant genome evolution.</title>
        <authorList>
            <person name="Chaw S.M."/>
            <person name="Liu Y.C."/>
            <person name="Wu Y.W."/>
            <person name="Wang H.Y."/>
            <person name="Lin C.I."/>
            <person name="Wu C.S."/>
            <person name="Ke H.M."/>
            <person name="Chang L.Y."/>
            <person name="Hsu C.Y."/>
            <person name="Yang H.T."/>
            <person name="Sudianto E."/>
            <person name="Hsu M.H."/>
            <person name="Wu K.P."/>
            <person name="Wang L.N."/>
            <person name="Leebens-Mack J.H."/>
            <person name="Tsai I.J."/>
        </authorList>
    </citation>
    <scope>NUCLEOTIDE SEQUENCE [LARGE SCALE GENOMIC DNA]</scope>
    <source>
        <strain evidence="15">cv. Chaw 1501</strain>
        <tissue evidence="14">Young leaves</tissue>
    </source>
</reference>
<dbReference type="Pfam" id="PF02373">
    <property type="entry name" value="JmjC"/>
    <property type="match status" value="1"/>
</dbReference>
<keyword evidence="8" id="KW-0805">Transcription regulation</keyword>
<keyword evidence="14" id="KW-0808">Transferase</keyword>
<dbReference type="InterPro" id="IPR003347">
    <property type="entry name" value="JmjC_dom"/>
</dbReference>
<evidence type="ECO:0000256" key="7">
    <source>
        <dbReference type="ARBA" id="ARBA00023004"/>
    </source>
</evidence>
<sequence>MGAKYIGACFKEDAADIHLVPPGFVPLTSFTLKRVYNDTIMSCTAFAASDPQPTEMDNECNINDDVKLTRSLRRRPWINYHQSDSSSDEELESEQFHQDSSSIRHLPKGVIRGCMECNNCQKVTARWRPGDACRPILDEAPVFYPSEEEFKDTLKYIRSIHSSAEPYGICRIVPPASWNPPCPLKEKNIWENAKFATRIQRVDKLQNRVSAKKMYRYLNSLSRKRRRLKIGMECITSNGDNAAINELGYFNVAEGFGFEPGLEFTLEVFHKYADDFKEQYFCMKDMDVDIKSKQGEFQKQLEPTLENIEGEYWRMVEKPTEEIEVLYGADIETRLFGSGFPKASSATMNSDLEEKYVRSSWNLNNFSRLPGSVLSFESGEISGVIVPWLYVGMCFSSFCWHVEDHHLYSLNYMHWGAPKMWYGVPGKDAMKLEAAMKKHLPDLFEEQPDLLHKLASNGIGEENLLYTSSWFRKVTQLSPSILKSEGVPVYRCIQHPREFVLTFPRAYHSGFNCGFNCAEAVNVAPVDWLPYGQSAVERYREQNRKTTVSHDKLLLGAAREAVRALWEISLLRKNTLDNSRWKEVCGEDGILVKALKVRVEMERVRREYLSSPSQSRKMDASFDATSERECVICLYDLHLSAAGCHCCPDKFACLSHAKQLCSCAWNSKFFLFRYEINELNLLVEALGGKLSAIHRGANLYLGLSLRSYVNNDKSQASPQLVSGLATKGTEQKVPLSAVSSTGIAECHRLFQENKGSISWLSSSEGQTQREREEILPKMVDSRDGIGDSSKLHQKQNTSADGRLIRTLSRNEILDSGPQINSSLSGTEVGIVKSFQLREGCLVSDPNPLHPLSCEFHQDVSSSDLKENTKKKVSSIEDANVINLSDDECEDAHGSSLAKTAEKSIPVHQEAASARLGNCNNKASPCNYQKDQVLNTPETNASVTSESDLNLLPVTEKESYLSHSVQIRVEDTGKDEKCMEYNFLMPNDTLTRSFPRHLSCNVSAVTAPLDSCNVGNVGCDLQNPQPFGTEKPNNEGKDGIPVSSSSSKLKERTQPVTDKPSCTPNNPDRNYRQKGPRMAKVVRRINCTVEPLEYGIVFSGRLWSNRRTIFPKGFRSRVQYLSVLDPAKMCSYVSEILDAGLLGPLFMVTVEQCPSEVFIHVSADKCWDMVRERVNTEIKKQHSLGRASLPPLQPPGCLDGLEMFGFSSTAIIQAIEAMDHKRVCLEYWNSRPGPQVTQHSLSGSSTADLKTADKEEHEDDTTKNQSSLKGLLKKANLEELHSLHHMFNSDKWNSNQGILIQLLDEEIQKQKHEIKFSPN</sequence>
<feature type="domain" description="JmjN" evidence="12">
    <location>
        <begin position="140"/>
        <end position="181"/>
    </location>
</feature>
<dbReference type="OrthoDB" id="1678912at2759"/>
<dbReference type="PROSITE" id="PS51183">
    <property type="entry name" value="JMJN"/>
    <property type="match status" value="1"/>
</dbReference>
<dbReference type="InterPro" id="IPR003888">
    <property type="entry name" value="FYrich_N"/>
</dbReference>
<comment type="cofactor">
    <cofactor evidence="1">
        <name>Fe(2+)</name>
        <dbReference type="ChEBI" id="CHEBI:29033"/>
    </cofactor>
</comment>
<evidence type="ECO:0000259" key="13">
    <source>
        <dbReference type="PROSITE" id="PS51184"/>
    </source>
</evidence>
<evidence type="ECO:0000259" key="12">
    <source>
        <dbReference type="PROSITE" id="PS51183"/>
    </source>
</evidence>
<evidence type="ECO:0000256" key="10">
    <source>
        <dbReference type="ARBA" id="ARBA00023242"/>
    </source>
</evidence>
<evidence type="ECO:0000256" key="2">
    <source>
        <dbReference type="ARBA" id="ARBA00004123"/>
    </source>
</evidence>
<dbReference type="Gene3D" id="3.30.160.360">
    <property type="match status" value="1"/>
</dbReference>
<dbReference type="SMART" id="SM00542">
    <property type="entry name" value="FYRC"/>
    <property type="match status" value="1"/>
</dbReference>
<keyword evidence="5" id="KW-0223">Dioxygenase</keyword>
<dbReference type="PROSITE" id="PS51184">
    <property type="entry name" value="JMJC"/>
    <property type="match status" value="1"/>
</dbReference>
<evidence type="ECO:0000256" key="6">
    <source>
        <dbReference type="ARBA" id="ARBA00023002"/>
    </source>
</evidence>
<dbReference type="GO" id="GO:0045814">
    <property type="term" value="P:negative regulation of gene expression, epigenetic"/>
    <property type="evidence" value="ECO:0007669"/>
    <property type="project" value="UniProtKB-ARBA"/>
</dbReference>
<dbReference type="GO" id="GO:0000785">
    <property type="term" value="C:chromatin"/>
    <property type="evidence" value="ECO:0007669"/>
    <property type="project" value="TreeGrafter"/>
</dbReference>
<dbReference type="Pfam" id="PF05964">
    <property type="entry name" value="FYRN"/>
    <property type="match status" value="1"/>
</dbReference>
<dbReference type="SMART" id="SM00558">
    <property type="entry name" value="JmjC"/>
    <property type="match status" value="1"/>
</dbReference>
<evidence type="ECO:0000256" key="8">
    <source>
        <dbReference type="ARBA" id="ARBA00023015"/>
    </source>
</evidence>
<feature type="compositionally biased region" description="Polar residues" evidence="11">
    <location>
        <begin position="1234"/>
        <end position="1247"/>
    </location>
</feature>
<keyword evidence="9" id="KW-0804">Transcription</keyword>
<dbReference type="GO" id="GO:0005634">
    <property type="term" value="C:nucleus"/>
    <property type="evidence" value="ECO:0007669"/>
    <property type="project" value="UniProtKB-SubCell"/>
</dbReference>
<dbReference type="SUPFAM" id="SSF51197">
    <property type="entry name" value="Clavaminate synthase-like"/>
    <property type="match status" value="1"/>
</dbReference>
<keyword evidence="10" id="KW-0539">Nucleus</keyword>
<feature type="region of interest" description="Disordered" evidence="11">
    <location>
        <begin position="1232"/>
        <end position="1268"/>
    </location>
</feature>
<dbReference type="Pfam" id="PF02375">
    <property type="entry name" value="JmjN"/>
    <property type="match status" value="1"/>
</dbReference>
<evidence type="ECO:0000313" key="14">
    <source>
        <dbReference type="EMBL" id="RWR73204.1"/>
    </source>
</evidence>
<dbReference type="EMBL" id="QPKB01000001">
    <property type="protein sequence ID" value="RWR73204.1"/>
    <property type="molecule type" value="Genomic_DNA"/>
</dbReference>
<dbReference type="Proteomes" id="UP000283530">
    <property type="component" value="Unassembled WGS sequence"/>
</dbReference>
<gene>
    <name evidence="14" type="ORF">CKAN_00146200</name>
</gene>
<comment type="caution">
    <text evidence="14">The sequence shown here is derived from an EMBL/GenBank/DDBJ whole genome shotgun (WGS) entry which is preliminary data.</text>
</comment>
<dbReference type="SMART" id="SM00545">
    <property type="entry name" value="JmjN"/>
    <property type="match status" value="1"/>
</dbReference>
<dbReference type="PROSITE" id="PS51542">
    <property type="entry name" value="FYRN"/>
    <property type="match status" value="1"/>
</dbReference>